<reference evidence="2" key="6">
    <citation type="submission" date="2004-03" db="EMBL/GenBank/DDBJ databases">
        <authorList>
            <person name="Arakawa T."/>
            <person name="Carninci P."/>
            <person name="Fukuda S."/>
            <person name="Hashizume W."/>
            <person name="Hayashida K."/>
            <person name="Hori F."/>
            <person name="Iida J."/>
            <person name="Imamura K."/>
            <person name="Imotani K."/>
            <person name="Itoh M."/>
            <person name="Kanagawa S."/>
            <person name="Kawai J."/>
            <person name="Kojima M."/>
            <person name="Konno H."/>
            <person name="Murata M."/>
            <person name="Nakamura M."/>
            <person name="Ninomiya N."/>
            <person name="Nishiyori H."/>
            <person name="Nomura K."/>
            <person name="Ohno M."/>
            <person name="Sakazume N."/>
            <person name="Sano H."/>
            <person name="Sasaki D."/>
            <person name="Shibata K."/>
            <person name="Shiraki T."/>
            <person name="Tagami M."/>
            <person name="Tagami Y."/>
            <person name="Waki K."/>
            <person name="Watahiki A."/>
            <person name="Muramatsu M."/>
            <person name="Hayashizaki Y."/>
        </authorList>
    </citation>
    <scope>NUCLEOTIDE SEQUENCE</scope>
    <source>
        <strain evidence="2">C57BL/6J</strain>
        <tissue evidence="2">Epididymis</tissue>
    </source>
</reference>
<dbReference type="AGR" id="MGI:1917350"/>
<accession>Q3UW10</accession>
<sequence length="120" mass="13248">MEKDGSQIQESCRGSRVSSSVHTGADYGNYSLKWDHLHTGGPLCASSLLKQAPGVQYWSLPSEACHKEARREGELHPTLDLHREEKQFPRPPAGPYSVVMDSESQGSARRGMLRGNRGLD</sequence>
<feature type="region of interest" description="Disordered" evidence="1">
    <location>
        <begin position="1"/>
        <end position="22"/>
    </location>
</feature>
<name>Q3UW10_MOUSE</name>
<protein>
    <submittedName>
        <fullName evidence="2">Uncharacterized protein</fullName>
    </submittedName>
</protein>
<reference evidence="2" key="2">
    <citation type="journal article" date="2000" name="Genome Res.">
        <title>Normalization and subtraction of cap-trapper-selected cDNAs to prepare full-length cDNA libraries for rapid discovery of new genes.</title>
        <authorList>
            <person name="Carninci P."/>
            <person name="Shibata Y."/>
            <person name="Hayatsu N."/>
            <person name="Sugahara Y."/>
            <person name="Shibata K."/>
            <person name="Itoh M."/>
            <person name="Konno H."/>
            <person name="Okazaki Y."/>
            <person name="Muramatsu M."/>
            <person name="Hayashizaki Y."/>
        </authorList>
    </citation>
    <scope>NUCLEOTIDE SEQUENCE</scope>
    <source>
        <strain evidence="2">C57BL/6J</strain>
        <tissue evidence="2">Epididymis</tissue>
    </source>
</reference>
<reference evidence="2" key="3">
    <citation type="journal article" date="2000" name="Genome Res.">
        <title>RIKEN integrated sequence analysis (RISA) system--384-format sequencing pipeline with 384 multicapillary sequencer.</title>
        <authorList>
            <person name="Shibata K."/>
            <person name="Itoh M."/>
            <person name="Aizawa K."/>
            <person name="Nagaoka S."/>
            <person name="Sasaki N."/>
            <person name="Carninci P."/>
            <person name="Konno H."/>
            <person name="Akiyama J."/>
            <person name="Nishi K."/>
            <person name="Kitsunai T."/>
            <person name="Tashiro H."/>
            <person name="Itoh M."/>
            <person name="Sumi N."/>
            <person name="Ishii Y."/>
            <person name="Nakamura S."/>
            <person name="Hazama M."/>
            <person name="Nishine T."/>
            <person name="Harada A."/>
            <person name="Yamamoto R."/>
            <person name="Matsumoto H."/>
            <person name="Sakaguchi S."/>
            <person name="Ikegami T."/>
            <person name="Kashiwagi K."/>
            <person name="Fujiwake S."/>
            <person name="Inoue K."/>
            <person name="Togawa Y."/>
            <person name="Izawa M."/>
            <person name="Ohara E."/>
            <person name="Watahiki M."/>
            <person name="Yoneda Y."/>
            <person name="Ishikawa T."/>
            <person name="Ozawa K."/>
            <person name="Tanaka T."/>
            <person name="Matsuura S."/>
            <person name="Kawai J."/>
            <person name="Okazaki Y."/>
            <person name="Muramatsu M."/>
            <person name="Inoue Y."/>
            <person name="Kira A."/>
            <person name="Hayashizaki Y."/>
        </authorList>
    </citation>
    <scope>NUCLEOTIDE SEQUENCE</scope>
    <source>
        <strain evidence="2">C57BL/6J</strain>
        <tissue evidence="2">Epididymis</tissue>
    </source>
</reference>
<dbReference type="MGI" id="MGI:1917350">
    <property type="gene designation" value="2310015D24Rik"/>
</dbReference>
<organism evidence="2">
    <name type="scientific">Mus musculus</name>
    <name type="common">Mouse</name>
    <dbReference type="NCBI Taxonomy" id="10090"/>
    <lineage>
        <taxon>Eukaryota</taxon>
        <taxon>Metazoa</taxon>
        <taxon>Chordata</taxon>
        <taxon>Craniata</taxon>
        <taxon>Vertebrata</taxon>
        <taxon>Euteleostomi</taxon>
        <taxon>Mammalia</taxon>
        <taxon>Eutheria</taxon>
        <taxon>Euarchontoglires</taxon>
        <taxon>Glires</taxon>
        <taxon>Rodentia</taxon>
        <taxon>Myomorpha</taxon>
        <taxon>Muroidea</taxon>
        <taxon>Muridae</taxon>
        <taxon>Murinae</taxon>
        <taxon>Mus</taxon>
        <taxon>Mus</taxon>
    </lineage>
</organism>
<proteinExistence type="evidence at transcript level"/>
<feature type="compositionally biased region" description="Basic and acidic residues" evidence="1">
    <location>
        <begin position="69"/>
        <end position="88"/>
    </location>
</feature>
<evidence type="ECO:0000256" key="1">
    <source>
        <dbReference type="SAM" id="MobiDB-lite"/>
    </source>
</evidence>
<dbReference type="EMBL" id="AK136726">
    <property type="protein sequence ID" value="BAE23109.1"/>
    <property type="molecule type" value="mRNA"/>
</dbReference>
<evidence type="ECO:0000313" key="2">
    <source>
        <dbReference type="EMBL" id="BAE23109.1"/>
    </source>
</evidence>
<reference evidence="2" key="4">
    <citation type="journal article" date="2001" name="Nature">
        <title>Functional annotation of a full-length mouse cDNA collection.</title>
        <authorList>
            <consortium name="The RIKEN Genome Exploration Research Group Phase II Team and the FANTOM Consortium"/>
        </authorList>
    </citation>
    <scope>NUCLEOTIDE SEQUENCE</scope>
    <source>
        <strain evidence="2">C57BL/6J</strain>
        <tissue evidence="2">Epididymis</tissue>
    </source>
</reference>
<feature type="region of interest" description="Disordered" evidence="1">
    <location>
        <begin position="69"/>
        <end position="120"/>
    </location>
</feature>
<reference evidence="2" key="5">
    <citation type="journal article" date="2002" name="Nature">
        <title>Analysis of the mouse transcriptome based on functional annotation of 60,770 full-length cDNAs.</title>
        <authorList>
            <consortium name="The FANTOM Consortium and the RIKEN Genome Exploration Research Group Phase I and II Team"/>
        </authorList>
    </citation>
    <scope>NUCLEOTIDE SEQUENCE</scope>
    <source>
        <strain evidence="2">C57BL/6J</strain>
        <tissue evidence="2">Epididymis</tissue>
    </source>
</reference>
<evidence type="ECO:0000313" key="3">
    <source>
        <dbReference type="MGI" id="MGI:1917350"/>
    </source>
</evidence>
<reference evidence="2" key="1">
    <citation type="journal article" date="1999" name="Methods Enzymol.">
        <title>High-efficiency full-length cDNA cloning.</title>
        <authorList>
            <person name="Carninci P."/>
            <person name="Hayashizaki Y."/>
        </authorList>
    </citation>
    <scope>NUCLEOTIDE SEQUENCE</scope>
    <source>
        <strain evidence="2">C57BL/6J</strain>
        <tissue evidence="2">Epididymis</tissue>
    </source>
</reference>
<reference evidence="2" key="8">
    <citation type="journal article" date="2005" name="Science">
        <title>Antisense Transcription in the Mammalian Transcriptome.</title>
        <authorList>
            <consortium name="RIKEN Genome Exploration Research Group and Genome Science Group (Genome Network Project Core Group) and the FANTOM Consortium"/>
        </authorList>
    </citation>
    <scope>NUCLEOTIDE SEQUENCE</scope>
    <source>
        <strain evidence="2">C57BL/6J</strain>
        <tissue evidence="2">Epididymis</tissue>
    </source>
</reference>
<reference evidence="2" key="7">
    <citation type="journal article" date="2005" name="Science">
        <title>The Transcriptional Landscape of the Mammalian Genome.</title>
        <authorList>
            <consortium name="The FANTOM Consortium"/>
            <consortium name="Riken Genome Exploration Research Group and Genome Science Group (Genome Network Project Core Group)"/>
        </authorList>
    </citation>
    <scope>NUCLEOTIDE SEQUENCE</scope>
    <source>
        <strain evidence="2">C57BL/6J</strain>
        <tissue evidence="2">Epididymis</tissue>
    </source>
</reference>
<dbReference type="AlphaFoldDB" id="Q3UW10"/>
<gene>
    <name evidence="3" type="primary">2310015D24Rik</name>
</gene>